<protein>
    <submittedName>
        <fullName evidence="1">S-adenosyl-L-methionine-dependent methyltransferase</fullName>
    </submittedName>
</protein>
<keyword evidence="1" id="KW-0489">Methyltransferase</keyword>
<evidence type="ECO:0000313" key="1">
    <source>
        <dbReference type="EMBL" id="OCK88485.1"/>
    </source>
</evidence>
<name>A0ACC8EQG4_9PEZI</name>
<keyword evidence="2" id="KW-1185">Reference proteome</keyword>
<dbReference type="EMBL" id="KV748242">
    <property type="protein sequence ID" value="OCK88485.1"/>
    <property type="molecule type" value="Genomic_DNA"/>
</dbReference>
<accession>A0ACC8EQG4</accession>
<evidence type="ECO:0000313" key="2">
    <source>
        <dbReference type="Proteomes" id="UP000250078"/>
    </source>
</evidence>
<organism evidence="1 2">
    <name type="scientific">Cenococcum geophilum 1.58</name>
    <dbReference type="NCBI Taxonomy" id="794803"/>
    <lineage>
        <taxon>Eukaryota</taxon>
        <taxon>Fungi</taxon>
        <taxon>Dikarya</taxon>
        <taxon>Ascomycota</taxon>
        <taxon>Pezizomycotina</taxon>
        <taxon>Dothideomycetes</taxon>
        <taxon>Pleosporomycetidae</taxon>
        <taxon>Gloniales</taxon>
        <taxon>Gloniaceae</taxon>
        <taxon>Cenococcum</taxon>
    </lineage>
</organism>
<sequence length="308" mass="34702">MIPLRVSRIPTSVYGSRLRNLIQAPSRVSTVCSSKVPFHTTNPQMANSQSSDWSATQYLEFGDERTRAVRDLLAQIPLQSPKRIIDLGCGPGNSTEALVKHYPQAHLTGMDSSPNMLEKAKVALPNVEFIQGDLSSYIPDEPTDLLFSNAVFHWLRDAERFSVMTRLIQSQPSGGVFAFQVPDNFLEPAHILMRETAAEGPWASTLKGLNSALDPMASPHRIYNELKPICASVNIWHSHYHHVLEDPEAIVEWVKGTGLRPFINPLSRKLRDGYLKAYLERITRAYPRLDDGRVMLRYPRLFVVTVRA</sequence>
<keyword evidence="1" id="KW-0808">Transferase</keyword>
<dbReference type="Proteomes" id="UP000250078">
    <property type="component" value="Unassembled WGS sequence"/>
</dbReference>
<reference evidence="1 2" key="1">
    <citation type="journal article" date="2016" name="Nat. Commun.">
        <title>Ectomycorrhizal ecology is imprinted in the genome of the dominant symbiotic fungus Cenococcum geophilum.</title>
        <authorList>
            <consortium name="DOE Joint Genome Institute"/>
            <person name="Peter M."/>
            <person name="Kohler A."/>
            <person name="Ohm R.A."/>
            <person name="Kuo A."/>
            <person name="Krutzmann J."/>
            <person name="Morin E."/>
            <person name="Arend M."/>
            <person name="Barry K.W."/>
            <person name="Binder M."/>
            <person name="Choi C."/>
            <person name="Clum A."/>
            <person name="Copeland A."/>
            <person name="Grisel N."/>
            <person name="Haridas S."/>
            <person name="Kipfer T."/>
            <person name="LaButti K."/>
            <person name="Lindquist E."/>
            <person name="Lipzen A."/>
            <person name="Maire R."/>
            <person name="Meier B."/>
            <person name="Mihaltcheva S."/>
            <person name="Molinier V."/>
            <person name="Murat C."/>
            <person name="Poggeler S."/>
            <person name="Quandt C.A."/>
            <person name="Sperisen C."/>
            <person name="Tritt A."/>
            <person name="Tisserant E."/>
            <person name="Crous P.W."/>
            <person name="Henrissat B."/>
            <person name="Nehls U."/>
            <person name="Egli S."/>
            <person name="Spatafora J.W."/>
            <person name="Grigoriev I.V."/>
            <person name="Martin F.M."/>
        </authorList>
    </citation>
    <scope>NUCLEOTIDE SEQUENCE [LARGE SCALE GENOMIC DNA]</scope>
    <source>
        <strain evidence="1 2">1.58</strain>
    </source>
</reference>
<gene>
    <name evidence="1" type="ORF">K441DRAFT_669065</name>
</gene>
<proteinExistence type="predicted"/>